<dbReference type="EMBL" id="CAJNNV010000535">
    <property type="protein sequence ID" value="CAE8582932.1"/>
    <property type="molecule type" value="Genomic_DNA"/>
</dbReference>
<sequence>VPGSPGEWYYYNEDTQETAWSLPTAEVASSSSSSAGRPAEPQAPWILQEAEYSPGTWYYVNTETE</sequence>
<accession>A0A813D4U4</accession>
<organism evidence="2 3">
    <name type="scientific">Polarella glacialis</name>
    <name type="common">Dinoflagellate</name>
    <dbReference type="NCBI Taxonomy" id="89957"/>
    <lineage>
        <taxon>Eukaryota</taxon>
        <taxon>Sar</taxon>
        <taxon>Alveolata</taxon>
        <taxon>Dinophyceae</taxon>
        <taxon>Suessiales</taxon>
        <taxon>Suessiaceae</taxon>
        <taxon>Polarella</taxon>
    </lineage>
</organism>
<reference evidence="2" key="1">
    <citation type="submission" date="2021-02" db="EMBL/GenBank/DDBJ databases">
        <authorList>
            <person name="Dougan E. K."/>
            <person name="Rhodes N."/>
            <person name="Thang M."/>
            <person name="Chan C."/>
        </authorList>
    </citation>
    <scope>NUCLEOTIDE SEQUENCE</scope>
</reference>
<evidence type="ECO:0000313" key="2">
    <source>
        <dbReference type="EMBL" id="CAE8582932.1"/>
    </source>
</evidence>
<feature type="non-terminal residue" evidence="2">
    <location>
        <position position="65"/>
    </location>
</feature>
<dbReference type="AlphaFoldDB" id="A0A813D4U4"/>
<dbReference type="Gene3D" id="2.20.70.10">
    <property type="match status" value="1"/>
</dbReference>
<gene>
    <name evidence="2" type="ORF">PGLA1383_LOCUS1921</name>
</gene>
<comment type="caution">
    <text evidence="2">The sequence shown here is derived from an EMBL/GenBank/DDBJ whole genome shotgun (WGS) entry which is preliminary data.</text>
</comment>
<evidence type="ECO:0000313" key="3">
    <source>
        <dbReference type="Proteomes" id="UP000654075"/>
    </source>
</evidence>
<dbReference type="InterPro" id="IPR001202">
    <property type="entry name" value="WW_dom"/>
</dbReference>
<feature type="non-terminal residue" evidence="2">
    <location>
        <position position="1"/>
    </location>
</feature>
<dbReference type="PROSITE" id="PS50020">
    <property type="entry name" value="WW_DOMAIN_2"/>
    <property type="match status" value="1"/>
</dbReference>
<evidence type="ECO:0000259" key="1">
    <source>
        <dbReference type="PROSITE" id="PS50020"/>
    </source>
</evidence>
<protein>
    <recommendedName>
        <fullName evidence="1">WW domain-containing protein</fullName>
    </recommendedName>
</protein>
<feature type="domain" description="WW" evidence="1">
    <location>
        <begin position="1"/>
        <end position="25"/>
    </location>
</feature>
<keyword evidence="3" id="KW-1185">Reference proteome</keyword>
<name>A0A813D4U4_POLGL</name>
<proteinExistence type="predicted"/>
<dbReference type="SUPFAM" id="SSF51045">
    <property type="entry name" value="WW domain"/>
    <property type="match status" value="1"/>
</dbReference>
<dbReference type="InterPro" id="IPR036020">
    <property type="entry name" value="WW_dom_sf"/>
</dbReference>
<dbReference type="Proteomes" id="UP000654075">
    <property type="component" value="Unassembled WGS sequence"/>
</dbReference>